<gene>
    <name evidence="2" type="ORF">METZ01_LOCUS443000</name>
</gene>
<proteinExistence type="predicted"/>
<protein>
    <recommendedName>
        <fullName evidence="1">DUF1737 domain-containing protein</fullName>
    </recommendedName>
</protein>
<reference evidence="2" key="1">
    <citation type="submission" date="2018-05" db="EMBL/GenBank/DDBJ databases">
        <authorList>
            <person name="Lanie J.A."/>
            <person name="Ng W.-L."/>
            <person name="Kazmierczak K.M."/>
            <person name="Andrzejewski T.M."/>
            <person name="Davidsen T.M."/>
            <person name="Wayne K.J."/>
            <person name="Tettelin H."/>
            <person name="Glass J.I."/>
            <person name="Rusch D."/>
            <person name="Podicherti R."/>
            <person name="Tsui H.-C.T."/>
            <person name="Winkler M.E."/>
        </authorList>
    </citation>
    <scope>NUCLEOTIDE SEQUENCE</scope>
</reference>
<name>A0A382Z3R7_9ZZZZ</name>
<organism evidence="2">
    <name type="scientific">marine metagenome</name>
    <dbReference type="NCBI Taxonomy" id="408172"/>
    <lineage>
        <taxon>unclassified sequences</taxon>
        <taxon>metagenomes</taxon>
        <taxon>ecological metagenomes</taxon>
    </lineage>
</organism>
<dbReference type="InterPro" id="IPR013619">
    <property type="entry name" value="DUF1737"/>
</dbReference>
<feature type="domain" description="DUF1737" evidence="1">
    <location>
        <begin position="7"/>
        <end position="58"/>
    </location>
</feature>
<dbReference type="EMBL" id="UINC01180782">
    <property type="protein sequence ID" value="SVD90146.1"/>
    <property type="molecule type" value="Genomic_DNA"/>
</dbReference>
<sequence length="62" mass="7125">MKKIIEYKLLTGPDNSEFCDRVTEFLNNGWELYGSPIINTEHISQNKINRIVGQAVVRSKSE</sequence>
<dbReference type="AlphaFoldDB" id="A0A382Z3R7"/>
<evidence type="ECO:0000313" key="2">
    <source>
        <dbReference type="EMBL" id="SVD90146.1"/>
    </source>
</evidence>
<accession>A0A382Z3R7</accession>
<evidence type="ECO:0000259" key="1">
    <source>
        <dbReference type="Pfam" id="PF08410"/>
    </source>
</evidence>
<dbReference type="Pfam" id="PF08410">
    <property type="entry name" value="DUF1737"/>
    <property type="match status" value="1"/>
</dbReference>